<protein>
    <submittedName>
        <fullName evidence="4">GCN5 family acetyltransferase</fullName>
    </submittedName>
</protein>
<dbReference type="SUPFAM" id="SSF55729">
    <property type="entry name" value="Acyl-CoA N-acyltransferases (Nat)"/>
    <property type="match status" value="1"/>
</dbReference>
<keyword evidence="1 4" id="KW-0808">Transferase</keyword>
<evidence type="ECO:0000256" key="1">
    <source>
        <dbReference type="ARBA" id="ARBA00022679"/>
    </source>
</evidence>
<dbReference type="Gene3D" id="3.40.630.30">
    <property type="match status" value="1"/>
</dbReference>
<name>A0A179ERA8_ENTTH</name>
<comment type="caution">
    <text evidence="4">The sequence shown here is derived from an EMBL/GenBank/DDBJ whole genome shotgun (WGS) entry which is preliminary data.</text>
</comment>
<proteinExistence type="predicted"/>
<keyword evidence="2" id="KW-0012">Acyltransferase</keyword>
<gene>
    <name evidence="4" type="ORF">A6E74_06470</name>
</gene>
<dbReference type="PANTHER" id="PTHR42919:SF8">
    <property type="entry name" value="N-ALPHA-ACETYLTRANSFERASE 50"/>
    <property type="match status" value="1"/>
</dbReference>
<evidence type="ECO:0000313" key="4">
    <source>
        <dbReference type="EMBL" id="OAQ55704.1"/>
    </source>
</evidence>
<feature type="domain" description="N-acetyltransferase" evidence="3">
    <location>
        <begin position="3"/>
        <end position="164"/>
    </location>
</feature>
<organism evidence="4 5">
    <name type="scientific">Enterococcus thailandicus</name>
    <dbReference type="NCBI Taxonomy" id="417368"/>
    <lineage>
        <taxon>Bacteria</taxon>
        <taxon>Bacillati</taxon>
        <taxon>Bacillota</taxon>
        <taxon>Bacilli</taxon>
        <taxon>Lactobacillales</taxon>
        <taxon>Enterococcaceae</taxon>
        <taxon>Enterococcus</taxon>
    </lineage>
</organism>
<dbReference type="InterPro" id="IPR051556">
    <property type="entry name" value="N-term/lysine_N-AcTrnsfr"/>
</dbReference>
<sequence length="164" mass="19205">MLEKKRVTTEEELDQLLPIIHDVWQEAFVPIIGQAQVDYMLATYQSKEQIQKELGNDVYYFLLMKDDQPVGYTAYEKFESSIYLSKLYLLASVRGQGLTSAVFDWYEELAKKEKVSEIFLRVNQDNLHAIDVYKHQGFQLEEELISDIGEGFQMVDYKMKKELA</sequence>
<dbReference type="Pfam" id="PF00583">
    <property type="entry name" value="Acetyltransf_1"/>
    <property type="match status" value="1"/>
</dbReference>
<accession>A0A179ERA8</accession>
<evidence type="ECO:0000259" key="3">
    <source>
        <dbReference type="PROSITE" id="PS51186"/>
    </source>
</evidence>
<dbReference type="CDD" id="cd04301">
    <property type="entry name" value="NAT_SF"/>
    <property type="match status" value="1"/>
</dbReference>
<reference evidence="4 5" key="1">
    <citation type="submission" date="2016-04" db="EMBL/GenBank/DDBJ databases">
        <title>Draft genome of an Enterococcus thailandicus strain isolated from bovine feces.</title>
        <authorList>
            <person name="Beukers A.G."/>
            <person name="Zaheer R."/>
            <person name="Goji N."/>
            <person name="Cook S.R."/>
            <person name="Amoako K."/>
            <person name="Chaves A.V."/>
            <person name="Ward M.P."/>
            <person name="Mcallister T.A."/>
        </authorList>
    </citation>
    <scope>NUCLEOTIDE SEQUENCE [LARGE SCALE GENOMIC DNA]</scope>
    <source>
        <strain evidence="4 5">F0711D 46</strain>
    </source>
</reference>
<dbReference type="PROSITE" id="PS51186">
    <property type="entry name" value="GNAT"/>
    <property type="match status" value="1"/>
</dbReference>
<dbReference type="Proteomes" id="UP000078516">
    <property type="component" value="Unassembled WGS sequence"/>
</dbReference>
<dbReference type="InterPro" id="IPR016181">
    <property type="entry name" value="Acyl_CoA_acyltransferase"/>
</dbReference>
<keyword evidence="5" id="KW-1185">Reference proteome</keyword>
<evidence type="ECO:0000313" key="5">
    <source>
        <dbReference type="Proteomes" id="UP000078516"/>
    </source>
</evidence>
<dbReference type="PANTHER" id="PTHR42919">
    <property type="entry name" value="N-ALPHA-ACETYLTRANSFERASE"/>
    <property type="match status" value="1"/>
</dbReference>
<evidence type="ECO:0000256" key="2">
    <source>
        <dbReference type="ARBA" id="ARBA00023315"/>
    </source>
</evidence>
<dbReference type="InterPro" id="IPR000182">
    <property type="entry name" value="GNAT_dom"/>
</dbReference>
<dbReference type="EMBL" id="LWMN01000012">
    <property type="protein sequence ID" value="OAQ55704.1"/>
    <property type="molecule type" value="Genomic_DNA"/>
</dbReference>
<dbReference type="AlphaFoldDB" id="A0A179ERA8"/>
<dbReference type="GO" id="GO:0016747">
    <property type="term" value="F:acyltransferase activity, transferring groups other than amino-acyl groups"/>
    <property type="evidence" value="ECO:0007669"/>
    <property type="project" value="InterPro"/>
</dbReference>
<dbReference type="RefSeq" id="WP_067483380.1">
    <property type="nucleotide sequence ID" value="NZ_JARQAN010000003.1"/>
</dbReference>